<dbReference type="RefSeq" id="WP_271342346.1">
    <property type="nucleotide sequence ID" value="NZ_JAQKAB010000021.1"/>
</dbReference>
<protein>
    <recommendedName>
        <fullName evidence="5">Putative metal-dependent hydrolase PJ311_18655</fullName>
        <ecNumber evidence="5">3.-.-.-</ecNumber>
    </recommendedName>
</protein>
<comment type="similarity">
    <text evidence="5">Belongs to the metal hydrolase YfiT family.</text>
</comment>
<dbReference type="Pfam" id="PF12867">
    <property type="entry name" value="DinB_2"/>
    <property type="match status" value="1"/>
</dbReference>
<comment type="subunit">
    <text evidence="5">Homodimer.</text>
</comment>
<feature type="binding site" evidence="5">
    <location>
        <position position="155"/>
    </location>
    <ligand>
        <name>Zn(2+)</name>
        <dbReference type="ChEBI" id="CHEBI:29105"/>
    </ligand>
</feature>
<evidence type="ECO:0000313" key="8">
    <source>
        <dbReference type="Proteomes" id="UP001211894"/>
    </source>
</evidence>
<evidence type="ECO:0000256" key="1">
    <source>
        <dbReference type="ARBA" id="ARBA00022490"/>
    </source>
</evidence>
<dbReference type="InterPro" id="IPR024775">
    <property type="entry name" value="DinB-like"/>
</dbReference>
<evidence type="ECO:0000259" key="6">
    <source>
        <dbReference type="Pfam" id="PF12867"/>
    </source>
</evidence>
<keyword evidence="3 5" id="KW-0378">Hydrolase</keyword>
<dbReference type="EC" id="3.-.-.-" evidence="5"/>
<dbReference type="EMBL" id="JAQKAB010000021">
    <property type="protein sequence ID" value="MDA7028562.1"/>
    <property type="molecule type" value="Genomic_DNA"/>
</dbReference>
<keyword evidence="1 5" id="KW-0963">Cytoplasm</keyword>
<name>A0ABT4X8D8_9BACI</name>
<dbReference type="HAMAP" id="MF_01256">
    <property type="entry name" value="YfiT_hydrol"/>
    <property type="match status" value="1"/>
</dbReference>
<dbReference type="InterPro" id="IPR023774">
    <property type="entry name" value="Put_metal_dep_hydrolase_YfiT"/>
</dbReference>
<proteinExistence type="inferred from homology"/>
<gene>
    <name evidence="7" type="ORF">PJ311_18655</name>
</gene>
<feature type="domain" description="DinB-like" evidence="6">
    <location>
        <begin position="30"/>
        <end position="163"/>
    </location>
</feature>
<sequence length="168" mass="20025">MNKKYPIGQFVCPQEVQEADIQMWVKKIRTLPHRLKRLTESLSEAELSKTYRENSWNVFQLIHHIVDSHLNGYIRMKVALTEKNPIVKTYEESEWAKLKDYQLPIKISLQLLESLHERWAYLLENLTTTQLQRTYQYPDGDKMRLDQSIALYAWHGNHHLAHIEQALQ</sequence>
<dbReference type="GO" id="GO:0016787">
    <property type="term" value="F:hydrolase activity"/>
    <property type="evidence" value="ECO:0007669"/>
    <property type="project" value="UniProtKB-KW"/>
</dbReference>
<dbReference type="NCBIfam" id="NF009807">
    <property type="entry name" value="PRK13291.1"/>
    <property type="match status" value="1"/>
</dbReference>
<reference evidence="7 8" key="1">
    <citation type="submission" date="2023-01" db="EMBL/GenBank/DDBJ databases">
        <title>Bacillus changyiensis sp. nov., isolated from a coastal deposit.</title>
        <authorList>
            <person name="Xiao G."/>
            <person name="Lai Q."/>
            <person name="Hu Z."/>
            <person name="Shao Z."/>
        </authorList>
    </citation>
    <scope>NUCLEOTIDE SEQUENCE [LARGE SCALE GENOMIC DNA]</scope>
    <source>
        <strain evidence="7 8">CLL-7-23</strain>
    </source>
</reference>
<keyword evidence="2 5" id="KW-0479">Metal-binding</keyword>
<comment type="caution">
    <text evidence="7">The sequence shown here is derived from an EMBL/GenBank/DDBJ whole genome shotgun (WGS) entry which is preliminary data.</text>
</comment>
<comment type="function">
    <text evidence="5">Possible metal-dependent hydrolase.</text>
</comment>
<comment type="subcellular location">
    <subcellularLocation>
        <location evidence="5">Cytoplasm</location>
    </subcellularLocation>
</comment>
<evidence type="ECO:0000256" key="4">
    <source>
        <dbReference type="ARBA" id="ARBA00022833"/>
    </source>
</evidence>
<feature type="binding site" evidence="5">
    <location>
        <position position="159"/>
    </location>
    <ligand>
        <name>Zn(2+)</name>
        <dbReference type="ChEBI" id="CHEBI:29105"/>
    </ligand>
</feature>
<evidence type="ECO:0000256" key="2">
    <source>
        <dbReference type="ARBA" id="ARBA00022723"/>
    </source>
</evidence>
<comment type="cofactor">
    <cofactor evidence="5">
        <name>Zn(2+)</name>
        <dbReference type="ChEBI" id="CHEBI:29105"/>
    </cofactor>
    <text evidence="5">Binds 1 zinc ion per subunit.</text>
</comment>
<evidence type="ECO:0000313" key="7">
    <source>
        <dbReference type="EMBL" id="MDA7028562.1"/>
    </source>
</evidence>
<evidence type="ECO:0000256" key="5">
    <source>
        <dbReference type="HAMAP-Rule" id="MF_01256"/>
    </source>
</evidence>
<dbReference type="InterPro" id="IPR034660">
    <property type="entry name" value="DinB/YfiT-like"/>
</dbReference>
<dbReference type="Proteomes" id="UP001211894">
    <property type="component" value="Unassembled WGS sequence"/>
</dbReference>
<accession>A0ABT4X8D8</accession>
<dbReference type="Gene3D" id="1.20.120.450">
    <property type="entry name" value="dinb family like domain"/>
    <property type="match status" value="1"/>
</dbReference>
<keyword evidence="4 5" id="KW-0862">Zinc</keyword>
<feature type="binding site" evidence="5">
    <location>
        <position position="64"/>
    </location>
    <ligand>
        <name>Zn(2+)</name>
        <dbReference type="ChEBI" id="CHEBI:29105"/>
    </ligand>
</feature>
<dbReference type="SUPFAM" id="SSF109854">
    <property type="entry name" value="DinB/YfiT-like putative metalloenzymes"/>
    <property type="match status" value="1"/>
</dbReference>
<evidence type="ECO:0000256" key="3">
    <source>
        <dbReference type="ARBA" id="ARBA00022801"/>
    </source>
</evidence>
<organism evidence="7 8">
    <name type="scientific">Bacillus changyiensis</name>
    <dbReference type="NCBI Taxonomy" id="3004103"/>
    <lineage>
        <taxon>Bacteria</taxon>
        <taxon>Bacillati</taxon>
        <taxon>Bacillota</taxon>
        <taxon>Bacilli</taxon>
        <taxon>Bacillales</taxon>
        <taxon>Bacillaceae</taxon>
        <taxon>Bacillus</taxon>
    </lineage>
</organism>
<keyword evidence="8" id="KW-1185">Reference proteome</keyword>